<dbReference type="InterPro" id="IPR050210">
    <property type="entry name" value="tRNA_Adenine-N(6)_MTase"/>
</dbReference>
<dbReference type="CDD" id="cd02440">
    <property type="entry name" value="AdoMet_MTases"/>
    <property type="match status" value="1"/>
</dbReference>
<dbReference type="Proteomes" id="UP001060414">
    <property type="component" value="Chromosome"/>
</dbReference>
<evidence type="ECO:0000313" key="5">
    <source>
        <dbReference type="Proteomes" id="UP001060414"/>
    </source>
</evidence>
<keyword evidence="1" id="KW-0808">Transferase</keyword>
<dbReference type="Gene3D" id="3.40.50.150">
    <property type="entry name" value="Vaccinia Virus protein VP39"/>
    <property type="match status" value="1"/>
</dbReference>
<keyword evidence="1" id="KW-0489">Methyltransferase</keyword>
<organism evidence="4 5">
    <name type="scientific">Geoalkalibacter halelectricus</name>
    <dbReference type="NCBI Taxonomy" id="2847045"/>
    <lineage>
        <taxon>Bacteria</taxon>
        <taxon>Pseudomonadati</taxon>
        <taxon>Thermodesulfobacteriota</taxon>
        <taxon>Desulfuromonadia</taxon>
        <taxon>Desulfuromonadales</taxon>
        <taxon>Geoalkalibacteraceae</taxon>
        <taxon>Geoalkalibacter</taxon>
    </lineage>
</organism>
<accession>A0ABY5ZL69</accession>
<keyword evidence="5" id="KW-1185">Reference proteome</keyword>
<gene>
    <name evidence="4" type="ORF">L9S41_00490</name>
</gene>
<dbReference type="PANTHER" id="PTHR47739:SF1">
    <property type="entry name" value="TRNA1(VAL) (ADENINE(37)-N6)-METHYLTRANSFERASE"/>
    <property type="match status" value="1"/>
</dbReference>
<dbReference type="PANTHER" id="PTHR47739">
    <property type="entry name" value="TRNA1(VAL) (ADENINE(37)-N6)-METHYLTRANSFERASE"/>
    <property type="match status" value="1"/>
</dbReference>
<evidence type="ECO:0000313" key="4">
    <source>
        <dbReference type="EMBL" id="UWZ79891.1"/>
    </source>
</evidence>
<evidence type="ECO:0000256" key="2">
    <source>
        <dbReference type="ARBA" id="ARBA00022691"/>
    </source>
</evidence>
<dbReference type="SUPFAM" id="SSF53335">
    <property type="entry name" value="S-adenosyl-L-methionine-dependent methyltransferases"/>
    <property type="match status" value="1"/>
</dbReference>
<reference evidence="4" key="1">
    <citation type="journal article" date="2022" name="Environ. Microbiol.">
        <title>Geoalkalibacter halelectricus SAP #1 sp. nov. possessing extracellular electron transfer and mineral#reducing capabilities from a haloalkaline environment.</title>
        <authorList>
            <person name="Yadav S."/>
            <person name="Singh R."/>
            <person name="Sundharam S.S."/>
            <person name="Chaudhary S."/>
            <person name="Krishnamurthi S."/>
            <person name="Patil S.A."/>
        </authorList>
    </citation>
    <scope>NUCLEOTIDE SEQUENCE</scope>
    <source>
        <strain evidence="4">SAP-1</strain>
    </source>
</reference>
<dbReference type="InterPro" id="IPR029063">
    <property type="entry name" value="SAM-dependent_MTases_sf"/>
</dbReference>
<proteinExistence type="predicted"/>
<dbReference type="Pfam" id="PF05175">
    <property type="entry name" value="MTS"/>
    <property type="match status" value="1"/>
</dbReference>
<evidence type="ECO:0000259" key="3">
    <source>
        <dbReference type="Pfam" id="PF05175"/>
    </source>
</evidence>
<keyword evidence="2" id="KW-0949">S-adenosyl-L-methionine</keyword>
<dbReference type="PROSITE" id="PS00092">
    <property type="entry name" value="N6_MTASE"/>
    <property type="match status" value="1"/>
</dbReference>
<evidence type="ECO:0000256" key="1">
    <source>
        <dbReference type="ARBA" id="ARBA00022603"/>
    </source>
</evidence>
<sequence length="251" mass="27492">MTNDDFLEETLDDLRVGGLKILQSTNGYRFSIDPILLCAFARVERGEEVVDLGTGSGVIPLVLARRTAAAHIVGVEVQGQLAERARRSVALNGLQGRIRILHADVRDLDQMLEPRSFSVVLSNPPFRAAGSGRLAPQDERAAARHELTGGLEDFLRAAARLLKPGGRFYVVYLAERLVDLLDGMRRAGLEPKRLRCVHGRLGEPARLVLVEGRRGGRAGLALEAPLVVFCGEEYSAEVRAYYDPEDPVAED</sequence>
<dbReference type="EMBL" id="CP092109">
    <property type="protein sequence ID" value="UWZ79891.1"/>
    <property type="molecule type" value="Genomic_DNA"/>
</dbReference>
<feature type="domain" description="Methyltransferase small" evidence="3">
    <location>
        <begin position="40"/>
        <end position="172"/>
    </location>
</feature>
<protein>
    <submittedName>
        <fullName evidence="4">tRNA1(Val) (Adenine(37)-N6)-methyltransferase</fullName>
    </submittedName>
</protein>
<dbReference type="InterPro" id="IPR002052">
    <property type="entry name" value="DNA_methylase_N6_adenine_CS"/>
</dbReference>
<dbReference type="InterPro" id="IPR007848">
    <property type="entry name" value="Small_mtfrase_dom"/>
</dbReference>
<name>A0ABY5ZL69_9BACT</name>
<dbReference type="RefSeq" id="WP_260748243.1">
    <property type="nucleotide sequence ID" value="NZ_CP092109.1"/>
</dbReference>